<dbReference type="AlphaFoldDB" id="A0A1H6F8I8"/>
<protein>
    <submittedName>
        <fullName evidence="1">Uncharacterized protein</fullName>
    </submittedName>
</protein>
<accession>A0A1H6F8I8</accession>
<sequence length="149" mass="17703">MKEEQKKHAQKGAKIRAFIDEWDRQLYPEKFLDVYELPDLWVDDREMIEQLDYEIDEAVAGVMDDYYNAPYELIVKYIDAQDEPRKSQCISLMNQLTINYDCDTQQLRADVAVWAYKNRELKPDLHNKINAKIEAAMGDYIYEMYGSDE</sequence>
<proteinExistence type="predicted"/>
<dbReference type="Proteomes" id="UP000236724">
    <property type="component" value="Unassembled WGS sequence"/>
</dbReference>
<dbReference type="EMBL" id="FMSV02000202">
    <property type="protein sequence ID" value="SEH05344.1"/>
    <property type="molecule type" value="Genomic_DNA"/>
</dbReference>
<organism evidence="1 2">
    <name type="scientific">Candidatus Venteria ishoeyi</name>
    <dbReference type="NCBI Taxonomy" id="1899563"/>
    <lineage>
        <taxon>Bacteria</taxon>
        <taxon>Pseudomonadati</taxon>
        <taxon>Pseudomonadota</taxon>
        <taxon>Gammaproteobacteria</taxon>
        <taxon>Thiotrichales</taxon>
        <taxon>Thiotrichaceae</taxon>
        <taxon>Venteria</taxon>
    </lineage>
</organism>
<name>A0A1H6F8I8_9GAMM</name>
<keyword evidence="2" id="KW-1185">Reference proteome</keyword>
<evidence type="ECO:0000313" key="1">
    <source>
        <dbReference type="EMBL" id="SEH05344.1"/>
    </source>
</evidence>
<gene>
    <name evidence="1" type="ORF">MBHS_01197</name>
</gene>
<evidence type="ECO:0000313" key="2">
    <source>
        <dbReference type="Proteomes" id="UP000236724"/>
    </source>
</evidence>
<reference evidence="1 2" key="1">
    <citation type="submission" date="2016-10" db="EMBL/GenBank/DDBJ databases">
        <authorList>
            <person name="de Groot N.N."/>
        </authorList>
    </citation>
    <scope>NUCLEOTIDE SEQUENCE [LARGE SCALE GENOMIC DNA]</scope>
    <source>
        <strain evidence="1">MBHS1</strain>
    </source>
</reference>